<dbReference type="Proteomes" id="UP001497644">
    <property type="component" value="Chromosome 6"/>
</dbReference>
<proteinExistence type="predicted"/>
<keyword evidence="3" id="KW-1185">Reference proteome</keyword>
<reference evidence="2" key="1">
    <citation type="submission" date="2024-04" db="EMBL/GenBank/DDBJ databases">
        <authorList>
            <consortium name="Molecular Ecology Group"/>
        </authorList>
    </citation>
    <scope>NUCLEOTIDE SEQUENCE</scope>
</reference>
<organism evidence="2 3">
    <name type="scientific">Lasius platythorax</name>
    <dbReference type="NCBI Taxonomy" id="488582"/>
    <lineage>
        <taxon>Eukaryota</taxon>
        <taxon>Metazoa</taxon>
        <taxon>Ecdysozoa</taxon>
        <taxon>Arthropoda</taxon>
        <taxon>Hexapoda</taxon>
        <taxon>Insecta</taxon>
        <taxon>Pterygota</taxon>
        <taxon>Neoptera</taxon>
        <taxon>Endopterygota</taxon>
        <taxon>Hymenoptera</taxon>
        <taxon>Apocrita</taxon>
        <taxon>Aculeata</taxon>
        <taxon>Formicoidea</taxon>
        <taxon>Formicidae</taxon>
        <taxon>Formicinae</taxon>
        <taxon>Lasius</taxon>
        <taxon>Lasius</taxon>
    </lineage>
</organism>
<sequence length="84" mass="9515">MRGPLAPPRDAFPVRRESESRISASRSSHRRGQQDGDRHSRDSWCWCIPSKKRPSHAHVRVVAYPIMRCGPAIITCHENSVVLA</sequence>
<feature type="region of interest" description="Disordered" evidence="1">
    <location>
        <begin position="1"/>
        <end position="42"/>
    </location>
</feature>
<accession>A0AAV2P1U1</accession>
<evidence type="ECO:0000313" key="2">
    <source>
        <dbReference type="EMBL" id="CAL1685594.1"/>
    </source>
</evidence>
<feature type="compositionally biased region" description="Basic and acidic residues" evidence="1">
    <location>
        <begin position="32"/>
        <end position="42"/>
    </location>
</feature>
<protein>
    <submittedName>
        <fullName evidence="2">Uncharacterized protein</fullName>
    </submittedName>
</protein>
<dbReference type="AlphaFoldDB" id="A0AAV2P1U1"/>
<gene>
    <name evidence="2" type="ORF">LPLAT_LOCUS11046</name>
</gene>
<dbReference type="EMBL" id="OZ034829">
    <property type="protein sequence ID" value="CAL1685594.1"/>
    <property type="molecule type" value="Genomic_DNA"/>
</dbReference>
<evidence type="ECO:0000256" key="1">
    <source>
        <dbReference type="SAM" id="MobiDB-lite"/>
    </source>
</evidence>
<name>A0AAV2P1U1_9HYME</name>
<evidence type="ECO:0000313" key="3">
    <source>
        <dbReference type="Proteomes" id="UP001497644"/>
    </source>
</evidence>